<proteinExistence type="predicted"/>
<reference evidence="1" key="1">
    <citation type="submission" date="2019-05" db="EMBL/GenBank/DDBJ databases">
        <title>Annotation for the trematode Fasciolopsis buski.</title>
        <authorList>
            <person name="Choi Y.-J."/>
        </authorList>
    </citation>
    <scope>NUCLEOTIDE SEQUENCE</scope>
    <source>
        <strain evidence="1">HT</strain>
        <tissue evidence="1">Whole worm</tissue>
    </source>
</reference>
<sequence length="105" mass="11994">MISVISQDKRPVRIPPEYVQYAEKHSIFRLAQTLLKALIIDRPDDPLTYLIDYLENDYFNSSSLFILGPKCSGKHTLSELLSLELRRVVLTAEDIFKLCPEGPVS</sequence>
<accession>A0A8E0RPQ2</accession>
<dbReference type="Gene3D" id="1.20.890.10">
    <property type="entry name" value="cAMP-dependent protein kinase regulatory subunit, dimerization-anchoring domain"/>
    <property type="match status" value="1"/>
</dbReference>
<name>A0A8E0RPQ2_9TREM</name>
<keyword evidence="2" id="KW-1185">Reference proteome</keyword>
<dbReference type="AlphaFoldDB" id="A0A8E0RPQ2"/>
<comment type="caution">
    <text evidence="1">The sequence shown here is derived from an EMBL/GenBank/DDBJ whole genome shotgun (WGS) entry which is preliminary data.</text>
</comment>
<protein>
    <submittedName>
        <fullName evidence="1">Uncharacterized protein</fullName>
    </submittedName>
</protein>
<evidence type="ECO:0000313" key="2">
    <source>
        <dbReference type="Proteomes" id="UP000728185"/>
    </source>
</evidence>
<dbReference type="OrthoDB" id="522106at2759"/>
<dbReference type="SUPFAM" id="SSF47391">
    <property type="entry name" value="Dimerization-anchoring domain of cAMP-dependent PK regulatory subunit"/>
    <property type="match status" value="1"/>
</dbReference>
<dbReference type="EMBL" id="LUCM01008605">
    <property type="protein sequence ID" value="KAA0188149.1"/>
    <property type="molecule type" value="Genomic_DNA"/>
</dbReference>
<dbReference type="CDD" id="cd22979">
    <property type="entry name" value="DD_AK8"/>
    <property type="match status" value="1"/>
</dbReference>
<dbReference type="Proteomes" id="UP000728185">
    <property type="component" value="Unassembled WGS sequence"/>
</dbReference>
<organism evidence="1 2">
    <name type="scientific">Fasciolopsis buskii</name>
    <dbReference type="NCBI Taxonomy" id="27845"/>
    <lineage>
        <taxon>Eukaryota</taxon>
        <taxon>Metazoa</taxon>
        <taxon>Spiralia</taxon>
        <taxon>Lophotrochozoa</taxon>
        <taxon>Platyhelminthes</taxon>
        <taxon>Trematoda</taxon>
        <taxon>Digenea</taxon>
        <taxon>Plagiorchiida</taxon>
        <taxon>Echinostomata</taxon>
        <taxon>Echinostomatoidea</taxon>
        <taxon>Fasciolidae</taxon>
        <taxon>Fasciolopsis</taxon>
    </lineage>
</organism>
<gene>
    <name evidence="1" type="ORF">FBUS_05991</name>
</gene>
<evidence type="ECO:0000313" key="1">
    <source>
        <dbReference type="EMBL" id="KAA0188149.1"/>
    </source>
</evidence>